<keyword evidence="2" id="KW-1185">Reference proteome</keyword>
<evidence type="ECO:0000313" key="1">
    <source>
        <dbReference type="EMBL" id="KAI0062059.1"/>
    </source>
</evidence>
<reference evidence="1" key="2">
    <citation type="journal article" date="2022" name="New Phytol.">
        <title>Evolutionary transition to the ectomycorrhizal habit in the genomes of a hyperdiverse lineage of mushroom-forming fungi.</title>
        <authorList>
            <person name="Looney B."/>
            <person name="Miyauchi S."/>
            <person name="Morin E."/>
            <person name="Drula E."/>
            <person name="Courty P.E."/>
            <person name="Kohler A."/>
            <person name="Kuo A."/>
            <person name="LaButti K."/>
            <person name="Pangilinan J."/>
            <person name="Lipzen A."/>
            <person name="Riley R."/>
            <person name="Andreopoulos W."/>
            <person name="He G."/>
            <person name="Johnson J."/>
            <person name="Nolan M."/>
            <person name="Tritt A."/>
            <person name="Barry K.W."/>
            <person name="Grigoriev I.V."/>
            <person name="Nagy L.G."/>
            <person name="Hibbett D."/>
            <person name="Henrissat B."/>
            <person name="Matheny P.B."/>
            <person name="Labbe J."/>
            <person name="Martin F.M."/>
        </authorList>
    </citation>
    <scope>NUCLEOTIDE SEQUENCE</scope>
    <source>
        <strain evidence="1">HHB10654</strain>
    </source>
</reference>
<dbReference type="EMBL" id="MU277209">
    <property type="protein sequence ID" value="KAI0062059.1"/>
    <property type="molecule type" value="Genomic_DNA"/>
</dbReference>
<comment type="caution">
    <text evidence="1">The sequence shown here is derived from an EMBL/GenBank/DDBJ whole genome shotgun (WGS) entry which is preliminary data.</text>
</comment>
<reference evidence="1" key="1">
    <citation type="submission" date="2021-03" db="EMBL/GenBank/DDBJ databases">
        <authorList>
            <consortium name="DOE Joint Genome Institute"/>
            <person name="Ahrendt S."/>
            <person name="Looney B.P."/>
            <person name="Miyauchi S."/>
            <person name="Morin E."/>
            <person name="Drula E."/>
            <person name="Courty P.E."/>
            <person name="Chicoki N."/>
            <person name="Fauchery L."/>
            <person name="Kohler A."/>
            <person name="Kuo A."/>
            <person name="Labutti K."/>
            <person name="Pangilinan J."/>
            <person name="Lipzen A."/>
            <person name="Riley R."/>
            <person name="Andreopoulos W."/>
            <person name="He G."/>
            <person name="Johnson J."/>
            <person name="Barry K.W."/>
            <person name="Grigoriev I.V."/>
            <person name="Nagy L."/>
            <person name="Hibbett D."/>
            <person name="Henrissat B."/>
            <person name="Matheny P.B."/>
            <person name="Labbe J."/>
            <person name="Martin F."/>
        </authorList>
    </citation>
    <scope>NUCLEOTIDE SEQUENCE</scope>
    <source>
        <strain evidence="1">HHB10654</strain>
    </source>
</reference>
<sequence>MSTPDDSPRGLYLAPEMWLEIFEWATFVPHLMNIDVANPFDYPGTSSTIDNPWSHVDLDASLHQRLTLILVCKTWYSLANPILYRCLVVRNKKAAICLGLTLKASRLRCESSDSAEPAVGSFVRHLVVRLRERCDLADIARHLPNLSILTAFNLEKANAPLEELIFIDDPPDERRGLQVEIRVLPPTVSFMQALVETCGPFLRKLDIDGFPKRDDPNAFPSCLDCRPSWSRTPISESSTALIYRSCRSSPSQIQQRASKH</sequence>
<evidence type="ECO:0000313" key="2">
    <source>
        <dbReference type="Proteomes" id="UP000814140"/>
    </source>
</evidence>
<gene>
    <name evidence="1" type="ORF">BV25DRAFT_691555</name>
</gene>
<dbReference type="Proteomes" id="UP000814140">
    <property type="component" value="Unassembled WGS sequence"/>
</dbReference>
<name>A0ACB8T008_9AGAM</name>
<proteinExistence type="predicted"/>
<organism evidence="1 2">
    <name type="scientific">Artomyces pyxidatus</name>
    <dbReference type="NCBI Taxonomy" id="48021"/>
    <lineage>
        <taxon>Eukaryota</taxon>
        <taxon>Fungi</taxon>
        <taxon>Dikarya</taxon>
        <taxon>Basidiomycota</taxon>
        <taxon>Agaricomycotina</taxon>
        <taxon>Agaricomycetes</taxon>
        <taxon>Russulales</taxon>
        <taxon>Auriscalpiaceae</taxon>
        <taxon>Artomyces</taxon>
    </lineage>
</organism>
<protein>
    <submittedName>
        <fullName evidence="1">Uncharacterized protein</fullName>
    </submittedName>
</protein>
<accession>A0ACB8T008</accession>